<proteinExistence type="predicted"/>
<dbReference type="InterPro" id="IPR046947">
    <property type="entry name" value="LytR-like"/>
</dbReference>
<dbReference type="GO" id="GO:0000156">
    <property type="term" value="F:phosphorelay response regulator activity"/>
    <property type="evidence" value="ECO:0007669"/>
    <property type="project" value="InterPro"/>
</dbReference>
<dbReference type="AlphaFoldDB" id="K1SF45"/>
<dbReference type="PANTHER" id="PTHR37299:SF1">
    <property type="entry name" value="STAGE 0 SPORULATION PROTEIN A HOMOLOG"/>
    <property type="match status" value="1"/>
</dbReference>
<keyword evidence="1" id="KW-0472">Membrane</keyword>
<evidence type="ECO:0000259" key="2">
    <source>
        <dbReference type="PROSITE" id="PS50930"/>
    </source>
</evidence>
<dbReference type="GO" id="GO:0003677">
    <property type="term" value="F:DNA binding"/>
    <property type="evidence" value="ECO:0007669"/>
    <property type="project" value="UniProtKB-KW"/>
</dbReference>
<evidence type="ECO:0000256" key="1">
    <source>
        <dbReference type="SAM" id="Phobius"/>
    </source>
</evidence>
<feature type="domain" description="HTH LytTR-type" evidence="2">
    <location>
        <begin position="134"/>
        <end position="232"/>
    </location>
</feature>
<organism evidence="3">
    <name type="scientific">human gut metagenome</name>
    <dbReference type="NCBI Taxonomy" id="408170"/>
    <lineage>
        <taxon>unclassified sequences</taxon>
        <taxon>metagenomes</taxon>
        <taxon>organismal metagenomes</taxon>
    </lineage>
</organism>
<gene>
    <name evidence="3" type="ORF">LEA_16089</name>
</gene>
<accession>K1SF45</accession>
<feature type="transmembrane region" description="Helical" evidence="1">
    <location>
        <begin position="95"/>
        <end position="115"/>
    </location>
</feature>
<evidence type="ECO:0000313" key="3">
    <source>
        <dbReference type="EMBL" id="EKC53984.1"/>
    </source>
</evidence>
<keyword evidence="1" id="KW-1133">Transmembrane helix</keyword>
<dbReference type="Gene3D" id="2.40.50.1020">
    <property type="entry name" value="LytTr DNA-binding domain"/>
    <property type="match status" value="1"/>
</dbReference>
<feature type="transmembrane region" description="Helical" evidence="1">
    <location>
        <begin position="28"/>
        <end position="50"/>
    </location>
</feature>
<dbReference type="SMART" id="SM00850">
    <property type="entry name" value="LytTR"/>
    <property type="match status" value="1"/>
</dbReference>
<dbReference type="EMBL" id="AJWY01010992">
    <property type="protein sequence ID" value="EKC53984.1"/>
    <property type="molecule type" value="Genomic_DNA"/>
</dbReference>
<feature type="transmembrane region" description="Helical" evidence="1">
    <location>
        <begin position="5"/>
        <end position="22"/>
    </location>
</feature>
<name>K1SF45_9ZZZZ</name>
<feature type="transmembrane region" description="Helical" evidence="1">
    <location>
        <begin position="62"/>
        <end position="83"/>
    </location>
</feature>
<dbReference type="PROSITE" id="PS50930">
    <property type="entry name" value="HTH_LYTTR"/>
    <property type="match status" value="1"/>
</dbReference>
<comment type="caution">
    <text evidence="3">The sequence shown here is derived from an EMBL/GenBank/DDBJ whole genome shotgun (WGS) entry which is preliminary data.</text>
</comment>
<keyword evidence="3" id="KW-0238">DNA-binding</keyword>
<keyword evidence="1" id="KW-0812">Transmembrane</keyword>
<dbReference type="InterPro" id="IPR007492">
    <property type="entry name" value="LytTR_DNA-bd_dom"/>
</dbReference>
<protein>
    <submittedName>
        <fullName evidence="3">Membrane protein containing LytTr DNA-binding region domain protein</fullName>
    </submittedName>
</protein>
<sequence>MMKNLITIGYWIGVLLLLTLILKSLGYAFGQALFVAVFWLPGMCCLKLLFEGFPQTAHRRPVVLISLMCGIVLLEWLVLFFTHRVTHDILSVSDPFPAIFLNPLFILLVLAAVVAPEQLLSRRLRNRLPRMQSLSFISERRKITLELFSILYVESNDNEVFIHAADGCSYRTRTRISQWEKLLDDRFVRIHRAYLVNADRVTGFTGNLVTIGGNDLPVSRSYRSSVVGRLAPIVRPVTDDANFSKADVVASGSSRNPM</sequence>
<dbReference type="PANTHER" id="PTHR37299">
    <property type="entry name" value="TRANSCRIPTIONAL REGULATOR-RELATED"/>
    <property type="match status" value="1"/>
</dbReference>
<dbReference type="Pfam" id="PF04397">
    <property type="entry name" value="LytTR"/>
    <property type="match status" value="1"/>
</dbReference>
<reference evidence="3" key="1">
    <citation type="journal article" date="2013" name="Environ. Microbiol.">
        <title>Microbiota from the distal guts of lean and obese adolescents exhibit partial functional redundancy besides clear differences in community structure.</title>
        <authorList>
            <person name="Ferrer M."/>
            <person name="Ruiz A."/>
            <person name="Lanza F."/>
            <person name="Haange S.B."/>
            <person name="Oberbach A."/>
            <person name="Till H."/>
            <person name="Bargiela R."/>
            <person name="Campoy C."/>
            <person name="Segura M.T."/>
            <person name="Richter M."/>
            <person name="von Bergen M."/>
            <person name="Seifert J."/>
            <person name="Suarez A."/>
        </authorList>
    </citation>
    <scope>NUCLEOTIDE SEQUENCE</scope>
</reference>